<evidence type="ECO:0000256" key="9">
    <source>
        <dbReference type="SAM" id="Phobius"/>
    </source>
</evidence>
<dbReference type="Proteomes" id="UP001501940">
    <property type="component" value="Chromosome 11"/>
</dbReference>
<feature type="signal peptide" evidence="10">
    <location>
        <begin position="1"/>
        <end position="24"/>
    </location>
</feature>
<evidence type="ECO:0000256" key="3">
    <source>
        <dbReference type="ARBA" id="ARBA00022729"/>
    </source>
</evidence>
<dbReference type="InterPro" id="IPR040216">
    <property type="entry name" value="CTLA4/CD28"/>
</dbReference>
<dbReference type="GO" id="GO:0009897">
    <property type="term" value="C:external side of plasma membrane"/>
    <property type="evidence" value="ECO:0007669"/>
    <property type="project" value="TreeGrafter"/>
</dbReference>
<name>A0A3Q1BK76_AMPOC</name>
<evidence type="ECO:0000256" key="5">
    <source>
        <dbReference type="ARBA" id="ARBA00023136"/>
    </source>
</evidence>
<keyword evidence="5 9" id="KW-0472">Membrane</keyword>
<evidence type="ECO:0000313" key="11">
    <source>
        <dbReference type="Ensembl" id="ENSAOCP00000014685.2"/>
    </source>
</evidence>
<feature type="transmembrane region" description="Helical" evidence="9">
    <location>
        <begin position="198"/>
        <end position="226"/>
    </location>
</feature>
<evidence type="ECO:0000256" key="7">
    <source>
        <dbReference type="ARBA" id="ARBA00023180"/>
    </source>
</evidence>
<keyword evidence="3 10" id="KW-0732">Signal</keyword>
<evidence type="ECO:0008006" key="13">
    <source>
        <dbReference type="Google" id="ProtNLM"/>
    </source>
</evidence>
<sequence>MFLTEGMMGWIVLTVLSLCRPVWSTVKVTQPYRVLSTDGTAQIQCVVHPRPSYHQIEPSHDQNTSYPFPDPEELSVTLLKGLHGSQELCSSSINFLQKPNETDVKQEGEVQCSAQATDGAVTVSVSGLKATDTDLYRCEIQIFYPPPYLRFTGNGTLIHVLGCPVQEAQKQISHQSEEDEEETDLPVVKSSAADGVPVLALLIVIMCVLVVMIYFQVGTFIHFSFLS</sequence>
<dbReference type="PANTHER" id="PTHR11494:SF8">
    <property type="entry name" value="CYTOTOXIC T-LYMPHOCYTE PROTEIN 4"/>
    <property type="match status" value="1"/>
</dbReference>
<dbReference type="GO" id="GO:0042129">
    <property type="term" value="P:regulation of T cell proliferation"/>
    <property type="evidence" value="ECO:0007669"/>
    <property type="project" value="InterPro"/>
</dbReference>
<dbReference type="GeneTree" id="ENSGT00940000174369"/>
<evidence type="ECO:0000313" key="12">
    <source>
        <dbReference type="Proteomes" id="UP001501940"/>
    </source>
</evidence>
<reference evidence="11" key="3">
    <citation type="submission" date="2025-09" db="UniProtKB">
        <authorList>
            <consortium name="Ensembl"/>
        </authorList>
    </citation>
    <scope>IDENTIFICATION</scope>
</reference>
<dbReference type="STRING" id="80972.ENSAOCP00000014685"/>
<dbReference type="SUPFAM" id="SSF48726">
    <property type="entry name" value="Immunoglobulin"/>
    <property type="match status" value="1"/>
</dbReference>
<protein>
    <recommendedName>
        <fullName evidence="13">Immunoglobulin V-set domain-containing protein</fullName>
    </recommendedName>
</protein>
<proteinExistence type="predicted"/>
<evidence type="ECO:0000256" key="10">
    <source>
        <dbReference type="SAM" id="SignalP"/>
    </source>
</evidence>
<reference evidence="11 12" key="1">
    <citation type="submission" date="2022-01" db="EMBL/GenBank/DDBJ databases">
        <title>A chromosome-scale genome assembly of the false clownfish, Amphiprion ocellaris.</title>
        <authorList>
            <person name="Ryu T."/>
        </authorList>
    </citation>
    <scope>NUCLEOTIDE SEQUENCE [LARGE SCALE GENOMIC DNA]</scope>
</reference>
<reference evidence="11" key="2">
    <citation type="submission" date="2025-08" db="UniProtKB">
        <authorList>
            <consortium name="Ensembl"/>
        </authorList>
    </citation>
    <scope>IDENTIFICATION</scope>
</reference>
<keyword evidence="6" id="KW-1015">Disulfide bond</keyword>
<keyword evidence="4 9" id="KW-1133">Transmembrane helix</keyword>
<evidence type="ECO:0000256" key="2">
    <source>
        <dbReference type="ARBA" id="ARBA00022692"/>
    </source>
</evidence>
<keyword evidence="8" id="KW-0393">Immunoglobulin domain</keyword>
<comment type="subcellular location">
    <subcellularLocation>
        <location evidence="1">Membrane</location>
        <topology evidence="1">Single-pass type I membrane protein</topology>
    </subcellularLocation>
</comment>
<keyword evidence="7" id="KW-0325">Glycoprotein</keyword>
<evidence type="ECO:0000256" key="6">
    <source>
        <dbReference type="ARBA" id="ARBA00023157"/>
    </source>
</evidence>
<evidence type="ECO:0000256" key="1">
    <source>
        <dbReference type="ARBA" id="ARBA00004479"/>
    </source>
</evidence>
<keyword evidence="2 9" id="KW-0812">Transmembrane</keyword>
<dbReference type="InterPro" id="IPR036179">
    <property type="entry name" value="Ig-like_dom_sf"/>
</dbReference>
<keyword evidence="12" id="KW-1185">Reference proteome</keyword>
<evidence type="ECO:0000256" key="8">
    <source>
        <dbReference type="ARBA" id="ARBA00023319"/>
    </source>
</evidence>
<dbReference type="AlphaFoldDB" id="A0A3Q1BK76"/>
<dbReference type="GO" id="GO:0050852">
    <property type="term" value="P:T cell receptor signaling pathway"/>
    <property type="evidence" value="ECO:0007669"/>
    <property type="project" value="TreeGrafter"/>
</dbReference>
<accession>A0A3Q1BK76</accession>
<evidence type="ECO:0000256" key="4">
    <source>
        <dbReference type="ARBA" id="ARBA00022989"/>
    </source>
</evidence>
<organism evidence="11 12">
    <name type="scientific">Amphiprion ocellaris</name>
    <name type="common">Clown anemonefish</name>
    <dbReference type="NCBI Taxonomy" id="80972"/>
    <lineage>
        <taxon>Eukaryota</taxon>
        <taxon>Metazoa</taxon>
        <taxon>Chordata</taxon>
        <taxon>Craniata</taxon>
        <taxon>Vertebrata</taxon>
        <taxon>Euteleostomi</taxon>
        <taxon>Actinopterygii</taxon>
        <taxon>Neopterygii</taxon>
        <taxon>Teleostei</taxon>
        <taxon>Neoteleostei</taxon>
        <taxon>Acanthomorphata</taxon>
        <taxon>Ovalentaria</taxon>
        <taxon>Pomacentridae</taxon>
        <taxon>Amphiprion</taxon>
    </lineage>
</organism>
<dbReference type="Ensembl" id="ENSAOCT00000031538.2">
    <property type="protein sequence ID" value="ENSAOCP00000014685.2"/>
    <property type="gene ID" value="ENSAOCG00000019383.2"/>
</dbReference>
<dbReference type="PANTHER" id="PTHR11494">
    <property type="entry name" value="CYTOTOXIC T-LYMPHOCYTE PROTEIN"/>
    <property type="match status" value="1"/>
</dbReference>
<dbReference type="Gene3D" id="2.60.40.10">
    <property type="entry name" value="Immunoglobulins"/>
    <property type="match status" value="1"/>
</dbReference>
<feature type="chain" id="PRO_5044017074" description="Immunoglobulin V-set domain-containing protein" evidence="10">
    <location>
        <begin position="25"/>
        <end position="227"/>
    </location>
</feature>
<dbReference type="InterPro" id="IPR013783">
    <property type="entry name" value="Ig-like_fold"/>
</dbReference>